<sequence>MSYSPSKIPPLEHNINQTAPILNYNKNDHFSSSSNDFGILQFNPDISQGPPKFTESFTIDAMNRLGITPEELIQLTEEEKKSIPGDEKVRQQIINEFERRRIDAIEQIKEKREELLIQTQRQNQFDLKYRSARRPLTATLVEQEFSKIKRAQKKEIERIIAAELVRRESILKETKRQQTIEQNLKLQAETKQKKYEEEQQKRQQREQKVQERYKLREMEIAEQQKQLIEKEERRRQREIERDKIRKAEFARQSQLKEMKLKKFHDDRILAEQIEQKKRDERSVLLKQRELRLMKQKEDELAQLKEHNRALMEKAVERLNLTHKREKEEIERKTAKMIENENNVQKRLDQQKKQKMLSLIETRKKNEERLQRSLLLTKKLEEEDMKKKEKLQIRNDQAVERYHQIVKDREKKAELARLDNEEKTMKMFEKKRKADQLEQQKLIQFEEKMAIKAAKFEEVKKMQEQELKNKNAFQWMKQKIGEENNGRLQRRIEYENHLATQLLNKKMSVVERIQQDRQDEIRLVAMKSSQLQRKKDLILEEVRKMTNKNGELNIEMLAAKFDIDIEEVRKKYIYRKPISSTFSPS</sequence>
<dbReference type="EMBL" id="JAPFFF010000004">
    <property type="protein sequence ID" value="KAK8892112.1"/>
    <property type="molecule type" value="Genomic_DNA"/>
</dbReference>
<evidence type="ECO:0000313" key="2">
    <source>
        <dbReference type="EMBL" id="KAK8892112.1"/>
    </source>
</evidence>
<evidence type="ECO:0000313" key="3">
    <source>
        <dbReference type="Proteomes" id="UP001470230"/>
    </source>
</evidence>
<name>A0ABR2KNW3_9EUKA</name>
<accession>A0ABR2KNW3</accession>
<keyword evidence="1" id="KW-0175">Coiled coil</keyword>
<proteinExistence type="predicted"/>
<feature type="coiled-coil region" evidence="1">
    <location>
        <begin position="181"/>
        <end position="241"/>
    </location>
</feature>
<dbReference type="Proteomes" id="UP001470230">
    <property type="component" value="Unassembled WGS sequence"/>
</dbReference>
<comment type="caution">
    <text evidence="2">The sequence shown here is derived from an EMBL/GenBank/DDBJ whole genome shotgun (WGS) entry which is preliminary data.</text>
</comment>
<protein>
    <submittedName>
        <fullName evidence="2">Uncharacterized protein</fullName>
    </submittedName>
</protein>
<gene>
    <name evidence="2" type="ORF">M9Y10_029334</name>
</gene>
<evidence type="ECO:0000256" key="1">
    <source>
        <dbReference type="SAM" id="Coils"/>
    </source>
</evidence>
<feature type="coiled-coil region" evidence="1">
    <location>
        <begin position="410"/>
        <end position="439"/>
    </location>
</feature>
<feature type="coiled-coil region" evidence="1">
    <location>
        <begin position="286"/>
        <end position="342"/>
    </location>
</feature>
<dbReference type="PANTHER" id="PTHR38019:SF1">
    <property type="entry name" value="N-ACETYLTRANSFERASE DOMAIN-CONTAINING PROTEIN"/>
    <property type="match status" value="1"/>
</dbReference>
<reference evidence="2 3" key="1">
    <citation type="submission" date="2024-04" db="EMBL/GenBank/DDBJ databases">
        <title>Tritrichomonas musculus Genome.</title>
        <authorList>
            <person name="Alves-Ferreira E."/>
            <person name="Grigg M."/>
            <person name="Lorenzi H."/>
            <person name="Galac M."/>
        </authorList>
    </citation>
    <scope>NUCLEOTIDE SEQUENCE [LARGE SCALE GENOMIC DNA]</scope>
    <source>
        <strain evidence="2 3">EAF2021</strain>
    </source>
</reference>
<keyword evidence="3" id="KW-1185">Reference proteome</keyword>
<organism evidence="2 3">
    <name type="scientific">Tritrichomonas musculus</name>
    <dbReference type="NCBI Taxonomy" id="1915356"/>
    <lineage>
        <taxon>Eukaryota</taxon>
        <taxon>Metamonada</taxon>
        <taxon>Parabasalia</taxon>
        <taxon>Tritrichomonadida</taxon>
        <taxon>Tritrichomonadidae</taxon>
        <taxon>Tritrichomonas</taxon>
    </lineage>
</organism>
<dbReference type="PANTHER" id="PTHR38019">
    <property type="entry name" value="KDA ANTIGEN P200, PUTATIVE-RELATED"/>
    <property type="match status" value="1"/>
</dbReference>